<dbReference type="SUPFAM" id="SSF50370">
    <property type="entry name" value="Ricin B-like lectins"/>
    <property type="match status" value="1"/>
</dbReference>
<accession>A0A4R2JGE3</accession>
<dbReference type="EMBL" id="SLWS01000007">
    <property type="protein sequence ID" value="TCO55986.1"/>
    <property type="molecule type" value="Genomic_DNA"/>
</dbReference>
<dbReference type="SMART" id="SM00458">
    <property type="entry name" value="RICIN"/>
    <property type="match status" value="1"/>
</dbReference>
<dbReference type="InterPro" id="IPR035992">
    <property type="entry name" value="Ricin_B-like_lectins"/>
</dbReference>
<feature type="chain" id="PRO_5020408062" evidence="1">
    <location>
        <begin position="26"/>
        <end position="145"/>
    </location>
</feature>
<sequence length="145" mass="15319">MRLSRVLVGLAAVVAAGAAAPAATAATLPLYPVQLRNVDTDNCLEVQDGGDLYANPCTGAPNQTWLSNGSGSAQNPMTGLCLQNNGNGDAVAVECDGNPRQQWDDQDRNWLFNPYTGACLADGDGYVYTTSCDSYPTESWIAEQQ</sequence>
<feature type="signal peptide" evidence="1">
    <location>
        <begin position="1"/>
        <end position="25"/>
    </location>
</feature>
<name>A0A4R2JGE3_9PSEU</name>
<keyword evidence="3" id="KW-0430">Lectin</keyword>
<evidence type="ECO:0000256" key="1">
    <source>
        <dbReference type="SAM" id="SignalP"/>
    </source>
</evidence>
<comment type="caution">
    <text evidence="3">The sequence shown here is derived from an EMBL/GenBank/DDBJ whole genome shotgun (WGS) entry which is preliminary data.</text>
</comment>
<dbReference type="Gene3D" id="2.80.10.50">
    <property type="match status" value="1"/>
</dbReference>
<evidence type="ECO:0000313" key="3">
    <source>
        <dbReference type="EMBL" id="TCO55986.1"/>
    </source>
</evidence>
<dbReference type="GO" id="GO:0030246">
    <property type="term" value="F:carbohydrate binding"/>
    <property type="evidence" value="ECO:0007669"/>
    <property type="project" value="UniProtKB-KW"/>
</dbReference>
<dbReference type="Proteomes" id="UP000295680">
    <property type="component" value="Unassembled WGS sequence"/>
</dbReference>
<evidence type="ECO:0000259" key="2">
    <source>
        <dbReference type="SMART" id="SM00458"/>
    </source>
</evidence>
<protein>
    <submittedName>
        <fullName evidence="3">Ricin-type beta-trefoil lectin protein</fullName>
    </submittedName>
</protein>
<dbReference type="Pfam" id="PF00652">
    <property type="entry name" value="Ricin_B_lectin"/>
    <property type="match status" value="1"/>
</dbReference>
<gene>
    <name evidence="3" type="ORF">EV192_107411</name>
</gene>
<organism evidence="3 4">
    <name type="scientific">Actinocrispum wychmicini</name>
    <dbReference type="NCBI Taxonomy" id="1213861"/>
    <lineage>
        <taxon>Bacteria</taxon>
        <taxon>Bacillati</taxon>
        <taxon>Actinomycetota</taxon>
        <taxon>Actinomycetes</taxon>
        <taxon>Pseudonocardiales</taxon>
        <taxon>Pseudonocardiaceae</taxon>
        <taxon>Actinocrispum</taxon>
    </lineage>
</organism>
<feature type="domain" description="Ricin B lectin" evidence="2">
    <location>
        <begin position="31"/>
        <end position="143"/>
    </location>
</feature>
<dbReference type="InterPro" id="IPR000772">
    <property type="entry name" value="Ricin_B_lectin"/>
</dbReference>
<reference evidence="3 4" key="1">
    <citation type="submission" date="2019-03" db="EMBL/GenBank/DDBJ databases">
        <title>Genomic Encyclopedia of Type Strains, Phase IV (KMG-IV): sequencing the most valuable type-strain genomes for metagenomic binning, comparative biology and taxonomic classification.</title>
        <authorList>
            <person name="Goeker M."/>
        </authorList>
    </citation>
    <scope>NUCLEOTIDE SEQUENCE [LARGE SCALE GENOMIC DNA]</scope>
    <source>
        <strain evidence="3 4">DSM 45934</strain>
    </source>
</reference>
<dbReference type="PROSITE" id="PS50231">
    <property type="entry name" value="RICIN_B_LECTIN"/>
    <property type="match status" value="1"/>
</dbReference>
<dbReference type="CDD" id="cd23415">
    <property type="entry name" value="beta-trefoil_Ricin_AH"/>
    <property type="match status" value="1"/>
</dbReference>
<dbReference type="AlphaFoldDB" id="A0A4R2JGE3"/>
<evidence type="ECO:0000313" key="4">
    <source>
        <dbReference type="Proteomes" id="UP000295680"/>
    </source>
</evidence>
<dbReference type="OrthoDB" id="3534750at2"/>
<proteinExistence type="predicted"/>
<keyword evidence="4" id="KW-1185">Reference proteome</keyword>
<keyword evidence="1" id="KW-0732">Signal</keyword>
<dbReference type="RefSeq" id="WP_132122214.1">
    <property type="nucleotide sequence ID" value="NZ_SLWS01000007.1"/>
</dbReference>